<dbReference type="OrthoDB" id="1930760at2759"/>
<evidence type="ECO:0000256" key="9">
    <source>
        <dbReference type="SAM" id="MobiDB-lite"/>
    </source>
</evidence>
<dbReference type="EMBL" id="CP031038">
    <property type="protein sequence ID" value="QDZ21536.1"/>
    <property type="molecule type" value="Genomic_DNA"/>
</dbReference>
<dbReference type="InterPro" id="IPR036322">
    <property type="entry name" value="WD40_repeat_dom_sf"/>
</dbReference>
<dbReference type="GO" id="GO:0061685">
    <property type="term" value="F:diphthine methylesterase activity"/>
    <property type="evidence" value="ECO:0007669"/>
    <property type="project" value="UniProtKB-EC"/>
</dbReference>
<evidence type="ECO:0000313" key="11">
    <source>
        <dbReference type="Proteomes" id="UP000316726"/>
    </source>
</evidence>
<protein>
    <recommendedName>
        <fullName evidence="6">methylated diphthine methylhydrolase</fullName>
        <ecNumber evidence="6">3.1.1.97</ecNumber>
    </recommendedName>
</protein>
<evidence type="ECO:0000256" key="1">
    <source>
        <dbReference type="ARBA" id="ARBA00005156"/>
    </source>
</evidence>
<organism evidence="10 11">
    <name type="scientific">Chloropicon primus</name>
    <dbReference type="NCBI Taxonomy" id="1764295"/>
    <lineage>
        <taxon>Eukaryota</taxon>
        <taxon>Viridiplantae</taxon>
        <taxon>Chlorophyta</taxon>
        <taxon>Chloropicophyceae</taxon>
        <taxon>Chloropicales</taxon>
        <taxon>Chloropicaceae</taxon>
        <taxon>Chloropicon</taxon>
    </lineage>
</organism>
<dbReference type="SUPFAM" id="SSF50978">
    <property type="entry name" value="WD40 repeat-like"/>
    <property type="match status" value="1"/>
</dbReference>
<evidence type="ECO:0000256" key="5">
    <source>
        <dbReference type="ARBA" id="ARBA00038092"/>
    </source>
</evidence>
<dbReference type="InterPro" id="IPR052415">
    <property type="entry name" value="Diphthine_MTase"/>
</dbReference>
<keyword evidence="11" id="KW-1185">Reference proteome</keyword>
<dbReference type="EC" id="3.1.1.97" evidence="6"/>
<comment type="similarity">
    <text evidence="5">Belongs to the DPH7 family.</text>
</comment>
<dbReference type="GO" id="GO:0005737">
    <property type="term" value="C:cytoplasm"/>
    <property type="evidence" value="ECO:0007669"/>
    <property type="project" value="TreeGrafter"/>
</dbReference>
<feature type="region of interest" description="Disordered" evidence="9">
    <location>
        <begin position="1"/>
        <end position="22"/>
    </location>
</feature>
<dbReference type="STRING" id="1764295.A0A5B8MLY1"/>
<dbReference type="PANTHER" id="PTHR46042:SF1">
    <property type="entry name" value="DIPHTHINE METHYLTRANSFERASE"/>
    <property type="match status" value="1"/>
</dbReference>
<feature type="compositionally biased region" description="Basic and acidic residues" evidence="9">
    <location>
        <begin position="8"/>
        <end position="22"/>
    </location>
</feature>
<dbReference type="SMART" id="SM00320">
    <property type="entry name" value="WD40"/>
    <property type="match status" value="5"/>
</dbReference>
<reference evidence="10 11" key="1">
    <citation type="submission" date="2018-07" db="EMBL/GenBank/DDBJ databases">
        <title>The complete nuclear genome of the prasinophyte Chloropicon primus (CCMP1205).</title>
        <authorList>
            <person name="Pombert J.-F."/>
            <person name="Otis C."/>
            <person name="Turmel M."/>
            <person name="Lemieux C."/>
        </authorList>
    </citation>
    <scope>NUCLEOTIDE SEQUENCE [LARGE SCALE GENOMIC DNA]</scope>
    <source>
        <strain evidence="10 11">CCMP1205</strain>
    </source>
</reference>
<proteinExistence type="inferred from homology"/>
<evidence type="ECO:0000256" key="6">
    <source>
        <dbReference type="ARBA" id="ARBA00039131"/>
    </source>
</evidence>
<dbReference type="GO" id="GO:0017183">
    <property type="term" value="P:protein histidyl modification to diphthamide"/>
    <property type="evidence" value="ECO:0007669"/>
    <property type="project" value="TreeGrafter"/>
</dbReference>
<evidence type="ECO:0000256" key="4">
    <source>
        <dbReference type="ARBA" id="ARBA00022801"/>
    </source>
</evidence>
<evidence type="ECO:0000256" key="7">
    <source>
        <dbReference type="ARBA" id="ARBA00047551"/>
    </source>
</evidence>
<keyword evidence="2 8" id="KW-0853">WD repeat</keyword>
<evidence type="ECO:0000256" key="2">
    <source>
        <dbReference type="ARBA" id="ARBA00022574"/>
    </source>
</evidence>
<dbReference type="Pfam" id="PF00400">
    <property type="entry name" value="WD40"/>
    <property type="match status" value="2"/>
</dbReference>
<evidence type="ECO:0000313" key="10">
    <source>
        <dbReference type="EMBL" id="QDZ21536.1"/>
    </source>
</evidence>
<evidence type="ECO:0000256" key="8">
    <source>
        <dbReference type="PROSITE-ProRule" id="PRU00221"/>
    </source>
</evidence>
<keyword evidence="4" id="KW-0378">Hydrolase</keyword>
<comment type="pathway">
    <text evidence="1">Protein modification; peptidyl-diphthamide biosynthesis.</text>
</comment>
<dbReference type="PANTHER" id="PTHR46042">
    <property type="entry name" value="DIPHTHINE METHYLTRANSFERASE"/>
    <property type="match status" value="1"/>
</dbReference>
<dbReference type="Proteomes" id="UP000316726">
    <property type="component" value="Chromosome 5"/>
</dbReference>
<accession>A0A5B8MLY1</accession>
<comment type="catalytic activity">
    <reaction evidence="7">
        <text>diphthine methyl ester-[translation elongation factor 2] + H2O = diphthine-[translation elongation factor 2] + methanol + H(+)</text>
        <dbReference type="Rhea" id="RHEA:42656"/>
        <dbReference type="Rhea" id="RHEA-COMP:10172"/>
        <dbReference type="Rhea" id="RHEA-COMP:10173"/>
        <dbReference type="ChEBI" id="CHEBI:15377"/>
        <dbReference type="ChEBI" id="CHEBI:15378"/>
        <dbReference type="ChEBI" id="CHEBI:17790"/>
        <dbReference type="ChEBI" id="CHEBI:79005"/>
        <dbReference type="ChEBI" id="CHEBI:82696"/>
        <dbReference type="EC" id="3.1.1.97"/>
    </reaction>
</comment>
<feature type="repeat" description="WD" evidence="8">
    <location>
        <begin position="297"/>
        <end position="330"/>
    </location>
</feature>
<name>A0A5B8MLY1_9CHLO</name>
<gene>
    <name evidence="10" type="ORF">A3770_05p40540</name>
</gene>
<evidence type="ECO:0000256" key="3">
    <source>
        <dbReference type="ARBA" id="ARBA00022737"/>
    </source>
</evidence>
<dbReference type="InterPro" id="IPR015943">
    <property type="entry name" value="WD40/YVTN_repeat-like_dom_sf"/>
</dbReference>
<sequence length="440" mass="46855">MAGDDAAEEGKEGEGKAWTRDKIQTRLNASVLAVARRDGGGGEQQQQQQQDLWGNVVAVGLYQLRSEEGEAGGDGETKKQFRTGGLQLFRWGTGNEDRGRPESEAPGNPQQVHPHPGGRRFTPIGLGSPGGVEVIDTRSGIFEIKWFRRESPAARSVALAKAGGHVSVHRVVLERTEGGVVVGGEEEVASCSLTDDRDGVFCLCVDVGGAQGPGDAPGSASLAASTSDGLLHLLACDGPSIRPVCQWEAHALEPWAVCFDKRDPNLIFSGADDSVLQCWDARAAGPASDPLKVFARRGVHEAGVCCIRTHEAGGDHFLTSSYDERIRLWDRRNLARPVVAQEVETGGGVWRMDWCPSDPSLLLGACMHGGCKALEVDLAGGRLSPLAEYTAHESIAYGVGFLGETTARGGATRVEVASCSFYDNQLHGWEFEVPSSSDLA</sequence>
<feature type="region of interest" description="Disordered" evidence="9">
    <location>
        <begin position="68"/>
        <end position="119"/>
    </location>
</feature>
<dbReference type="AlphaFoldDB" id="A0A5B8MLY1"/>
<dbReference type="InterPro" id="IPR001680">
    <property type="entry name" value="WD40_rpt"/>
</dbReference>
<dbReference type="Gene3D" id="2.130.10.10">
    <property type="entry name" value="YVTN repeat-like/Quinoprotein amine dehydrogenase"/>
    <property type="match status" value="1"/>
</dbReference>
<dbReference type="PROSITE" id="PS50082">
    <property type="entry name" value="WD_REPEATS_2"/>
    <property type="match status" value="1"/>
</dbReference>
<keyword evidence="3" id="KW-0677">Repeat</keyword>